<dbReference type="GO" id="GO:0005789">
    <property type="term" value="C:endoplasmic reticulum membrane"/>
    <property type="evidence" value="ECO:0007669"/>
    <property type="project" value="TreeGrafter"/>
</dbReference>
<dbReference type="PANTHER" id="PTHR43398:SF1">
    <property type="entry name" value="DOLICHOL-PHOSPHATE MANNOSYLTRANSFERASE SUBUNIT 1"/>
    <property type="match status" value="1"/>
</dbReference>
<keyword evidence="21" id="KW-1185">Reference proteome</keyword>
<dbReference type="GO" id="GO:0006488">
    <property type="term" value="P:dolichol-linked oligosaccharide biosynthetic process"/>
    <property type="evidence" value="ECO:0007669"/>
    <property type="project" value="TreeGrafter"/>
</dbReference>
<evidence type="ECO:0000256" key="9">
    <source>
        <dbReference type="ARBA" id="ARBA00022692"/>
    </source>
</evidence>
<dbReference type="InterPro" id="IPR001173">
    <property type="entry name" value="Glyco_trans_2-like"/>
</dbReference>
<name>A0A8H6VSW7_9AGAR</name>
<evidence type="ECO:0000256" key="18">
    <source>
        <dbReference type="SAM" id="SignalP"/>
    </source>
</evidence>
<evidence type="ECO:0000256" key="2">
    <source>
        <dbReference type="ARBA" id="ARBA00001936"/>
    </source>
</evidence>
<dbReference type="Gene3D" id="3.90.550.10">
    <property type="entry name" value="Spore Coat Polysaccharide Biosynthesis Protein SpsA, Chain A"/>
    <property type="match status" value="1"/>
</dbReference>
<dbReference type="SUPFAM" id="SSF53448">
    <property type="entry name" value="Nucleotide-diphospho-sugar transferases"/>
    <property type="match status" value="1"/>
</dbReference>
<comment type="cofactor">
    <cofactor evidence="1">
        <name>Ca(2+)</name>
        <dbReference type="ChEBI" id="CHEBI:29108"/>
    </cofactor>
</comment>
<organism evidence="20 21">
    <name type="scientific">Mycena indigotica</name>
    <dbReference type="NCBI Taxonomy" id="2126181"/>
    <lineage>
        <taxon>Eukaryota</taxon>
        <taxon>Fungi</taxon>
        <taxon>Dikarya</taxon>
        <taxon>Basidiomycota</taxon>
        <taxon>Agaricomycotina</taxon>
        <taxon>Agaricomycetes</taxon>
        <taxon>Agaricomycetidae</taxon>
        <taxon>Agaricales</taxon>
        <taxon>Marasmiineae</taxon>
        <taxon>Mycenaceae</taxon>
        <taxon>Mycena</taxon>
    </lineage>
</organism>
<evidence type="ECO:0000256" key="12">
    <source>
        <dbReference type="ARBA" id="ARBA00022989"/>
    </source>
</evidence>
<dbReference type="OrthoDB" id="2603at2759"/>
<comment type="function">
    <text evidence="15 16">Transfers mannose from GDP-mannose to dolichol monophosphate to form dolichol phosphate mannose (Dol-P-Man) which is the mannosyl donor in pathways leading to N-glycosylation, glycosyl phosphatidylinositol membrane anchoring, and O-mannosylation of proteins.</text>
</comment>
<comment type="cofactor">
    <cofactor evidence="3">
        <name>Mg(2+)</name>
        <dbReference type="ChEBI" id="CHEBI:18420"/>
    </cofactor>
</comment>
<evidence type="ECO:0000256" key="6">
    <source>
        <dbReference type="ARBA" id="ARBA00006739"/>
    </source>
</evidence>
<evidence type="ECO:0000256" key="14">
    <source>
        <dbReference type="ARBA" id="ARBA00023211"/>
    </source>
</evidence>
<dbReference type="PANTHER" id="PTHR43398">
    <property type="entry name" value="DOLICHOL-PHOSPHATE MANNOSYLTRANSFERASE SUBUNIT 1"/>
    <property type="match status" value="1"/>
</dbReference>
<dbReference type="Pfam" id="PF00535">
    <property type="entry name" value="Glycos_transf_2"/>
    <property type="match status" value="1"/>
</dbReference>
<comment type="pathway">
    <text evidence="5 16">Protein modification; protein glycosylation.</text>
</comment>
<dbReference type="GO" id="GO:0006506">
    <property type="term" value="P:GPI anchor biosynthetic process"/>
    <property type="evidence" value="ECO:0007669"/>
    <property type="project" value="TreeGrafter"/>
</dbReference>
<evidence type="ECO:0000256" key="3">
    <source>
        <dbReference type="ARBA" id="ARBA00001946"/>
    </source>
</evidence>
<evidence type="ECO:0000256" key="17">
    <source>
        <dbReference type="SAM" id="Phobius"/>
    </source>
</evidence>
<evidence type="ECO:0000313" key="21">
    <source>
        <dbReference type="Proteomes" id="UP000636479"/>
    </source>
</evidence>
<comment type="caution">
    <text evidence="20">The sequence shown here is derived from an EMBL/GenBank/DDBJ whole genome shotgun (WGS) entry which is preliminary data.</text>
</comment>
<gene>
    <name evidence="20" type="ORF">MIND_01167600</name>
</gene>
<feature type="transmembrane region" description="Helical" evidence="17">
    <location>
        <begin position="300"/>
        <end position="328"/>
    </location>
</feature>
<evidence type="ECO:0000256" key="15">
    <source>
        <dbReference type="ARBA" id="ARBA00053724"/>
    </source>
</evidence>
<dbReference type="EMBL" id="JACAZF010000011">
    <property type="protein sequence ID" value="KAF7292694.1"/>
    <property type="molecule type" value="Genomic_DNA"/>
</dbReference>
<dbReference type="GO" id="GO:0004582">
    <property type="term" value="F:dolichyl-phosphate beta-D-mannosyltransferase activity"/>
    <property type="evidence" value="ECO:0007669"/>
    <property type="project" value="UniProtKB-UniRule"/>
</dbReference>
<dbReference type="AlphaFoldDB" id="A0A8H6VSW7"/>
<keyword evidence="11" id="KW-0460">Magnesium</keyword>
<dbReference type="Proteomes" id="UP000636479">
    <property type="component" value="Unassembled WGS sequence"/>
</dbReference>
<dbReference type="FunFam" id="3.90.550.10:FF:000119">
    <property type="entry name" value="Dolichol-phosphate mannosyltransferase subunit 1"/>
    <property type="match status" value="1"/>
</dbReference>
<comment type="subcellular location">
    <subcellularLocation>
        <location evidence="4">Endomembrane system</location>
    </subcellularLocation>
    <subcellularLocation>
        <location evidence="16">Endoplasmic reticulum</location>
    </subcellularLocation>
</comment>
<evidence type="ECO:0000256" key="1">
    <source>
        <dbReference type="ARBA" id="ARBA00001913"/>
    </source>
</evidence>
<evidence type="ECO:0000256" key="4">
    <source>
        <dbReference type="ARBA" id="ARBA00004308"/>
    </source>
</evidence>
<comment type="catalytic activity">
    <reaction evidence="16">
        <text>a di-trans,poly-cis-dolichyl phosphate + GDP-alpha-D-mannose = a di-trans,poly-cis-dolichyl beta-D-mannosyl phosphate + GDP</text>
        <dbReference type="Rhea" id="RHEA:21184"/>
        <dbReference type="Rhea" id="RHEA-COMP:19498"/>
        <dbReference type="Rhea" id="RHEA-COMP:19501"/>
        <dbReference type="ChEBI" id="CHEBI:57527"/>
        <dbReference type="ChEBI" id="CHEBI:57683"/>
        <dbReference type="ChEBI" id="CHEBI:58189"/>
        <dbReference type="ChEBI" id="CHEBI:58211"/>
    </reaction>
</comment>
<keyword evidence="14" id="KW-0464">Manganese</keyword>
<dbReference type="InterPro" id="IPR029044">
    <property type="entry name" value="Nucleotide-diphossugar_trans"/>
</dbReference>
<comment type="subunit">
    <text evidence="16">Component of the dolichol-phosphate mannose (DPM) synthase complex.</text>
</comment>
<keyword evidence="13 17" id="KW-0472">Membrane</keyword>
<dbReference type="EC" id="2.4.1.83" evidence="16"/>
<proteinExistence type="inferred from homology"/>
<keyword evidence="8 16" id="KW-0808">Transferase</keyword>
<dbReference type="GO" id="GO:0046872">
    <property type="term" value="F:metal ion binding"/>
    <property type="evidence" value="ECO:0007669"/>
    <property type="project" value="UniProtKB-KW"/>
</dbReference>
<keyword evidence="12 17" id="KW-1133">Transmembrane helix</keyword>
<evidence type="ECO:0000256" key="5">
    <source>
        <dbReference type="ARBA" id="ARBA00004922"/>
    </source>
</evidence>
<comment type="similarity">
    <text evidence="6 16">Belongs to the glycosyltransferase 2 family.</text>
</comment>
<sequence>MLREPRTKTNQRLKSAALLSLLPFFLFLLLTSSPATRAPSVRDHSDADHKTHEGIENTVIVPAYHEAGNIPTLVRRVFSAIEKELADAGRTEVIVVDDDSRDGTVEAVGMLKEEGYRNVVLLVRTEEDWKSGNDEKGLSSAVLRGFKEARGENFVVMDADLQHPPEYVPAFFKALESHASFVMGTRYGPGGAVDKDWPFFRRLMSGVARSLARPLTDTSDPMSGFFGLTRELYMQSSPVNPTGFKIALELLLKTGVPSSHVREVPYAFAKRTVGASKLSSKTVVKYVIHLGTLYRWRMGFFGIILLEGLLVAGCWVALYAVDVGGVAWRKWRRQELRRREKGRLDV</sequence>
<evidence type="ECO:0000256" key="10">
    <source>
        <dbReference type="ARBA" id="ARBA00022723"/>
    </source>
</evidence>
<reference evidence="20" key="1">
    <citation type="submission" date="2020-05" db="EMBL/GenBank/DDBJ databases">
        <title>Mycena genomes resolve the evolution of fungal bioluminescence.</title>
        <authorList>
            <person name="Tsai I.J."/>
        </authorList>
    </citation>
    <scope>NUCLEOTIDE SEQUENCE</scope>
    <source>
        <strain evidence="20">171206Taipei</strain>
    </source>
</reference>
<dbReference type="GeneID" id="59350712"/>
<evidence type="ECO:0000259" key="19">
    <source>
        <dbReference type="Pfam" id="PF00535"/>
    </source>
</evidence>
<dbReference type="GO" id="GO:0035269">
    <property type="term" value="P:protein O-linked glycosylation via mannose"/>
    <property type="evidence" value="ECO:0007669"/>
    <property type="project" value="TreeGrafter"/>
</dbReference>
<dbReference type="UniPathway" id="UPA00378"/>
<dbReference type="InterPro" id="IPR039528">
    <property type="entry name" value="DPM1-like"/>
</dbReference>
<keyword evidence="16" id="KW-0256">Endoplasmic reticulum</keyword>
<evidence type="ECO:0000256" key="8">
    <source>
        <dbReference type="ARBA" id="ARBA00022679"/>
    </source>
</evidence>
<accession>A0A8H6VSW7</accession>
<evidence type="ECO:0000256" key="13">
    <source>
        <dbReference type="ARBA" id="ARBA00023136"/>
    </source>
</evidence>
<evidence type="ECO:0000256" key="11">
    <source>
        <dbReference type="ARBA" id="ARBA00022842"/>
    </source>
</evidence>
<evidence type="ECO:0000256" key="7">
    <source>
        <dbReference type="ARBA" id="ARBA00022676"/>
    </source>
</evidence>
<keyword evidence="10" id="KW-0479">Metal-binding</keyword>
<dbReference type="CDD" id="cd06442">
    <property type="entry name" value="DPM1_like"/>
    <property type="match status" value="1"/>
</dbReference>
<dbReference type="RefSeq" id="XP_037215122.1">
    <property type="nucleotide sequence ID" value="XM_037368196.1"/>
</dbReference>
<feature type="domain" description="Glycosyltransferase 2-like" evidence="19">
    <location>
        <begin position="58"/>
        <end position="232"/>
    </location>
</feature>
<protein>
    <recommendedName>
        <fullName evidence="16">Dolichol-phosphate mannosyltransferase subunit 1</fullName>
        <ecNumber evidence="16">2.4.1.83</ecNumber>
    </recommendedName>
</protein>
<feature type="signal peptide" evidence="18">
    <location>
        <begin position="1"/>
        <end position="37"/>
    </location>
</feature>
<feature type="chain" id="PRO_5034354614" description="Dolichol-phosphate mannosyltransferase subunit 1" evidence="18">
    <location>
        <begin position="38"/>
        <end position="346"/>
    </location>
</feature>
<keyword evidence="9 17" id="KW-0812">Transmembrane</keyword>
<evidence type="ECO:0000256" key="16">
    <source>
        <dbReference type="RuleBase" id="RU365083"/>
    </source>
</evidence>
<comment type="cofactor">
    <cofactor evidence="2">
        <name>Mn(2+)</name>
        <dbReference type="ChEBI" id="CHEBI:29035"/>
    </cofactor>
</comment>
<keyword evidence="7 16" id="KW-0328">Glycosyltransferase</keyword>
<evidence type="ECO:0000313" key="20">
    <source>
        <dbReference type="EMBL" id="KAF7292694.1"/>
    </source>
</evidence>
<keyword evidence="18" id="KW-0732">Signal</keyword>